<accession>C5FNV9</accession>
<dbReference type="RefSeq" id="XP_002846894.1">
    <property type="nucleotide sequence ID" value="XM_002846848.1"/>
</dbReference>
<dbReference type="SUPFAM" id="SSF57850">
    <property type="entry name" value="RING/U-box"/>
    <property type="match status" value="1"/>
</dbReference>
<protein>
    <recommendedName>
        <fullName evidence="3">RING-type domain-containing protein</fullName>
    </recommendedName>
</protein>
<dbReference type="GO" id="GO:0008270">
    <property type="term" value="F:zinc ion binding"/>
    <property type="evidence" value="ECO:0007669"/>
    <property type="project" value="UniProtKB-KW"/>
</dbReference>
<feature type="compositionally biased region" description="Low complexity" evidence="2">
    <location>
        <begin position="169"/>
        <end position="187"/>
    </location>
</feature>
<name>C5FNV9_ARTOC</name>
<dbReference type="eggNOG" id="ENOG502QPW5">
    <property type="taxonomic scope" value="Eukaryota"/>
</dbReference>
<evidence type="ECO:0000313" key="5">
    <source>
        <dbReference type="Proteomes" id="UP000002035"/>
    </source>
</evidence>
<feature type="region of interest" description="Disordered" evidence="2">
    <location>
        <begin position="310"/>
        <end position="490"/>
    </location>
</feature>
<dbReference type="OrthoDB" id="4207736at2759"/>
<feature type="compositionally biased region" description="Basic and acidic residues" evidence="2">
    <location>
        <begin position="378"/>
        <end position="388"/>
    </location>
</feature>
<evidence type="ECO:0000256" key="2">
    <source>
        <dbReference type="SAM" id="MobiDB-lite"/>
    </source>
</evidence>
<proteinExistence type="predicted"/>
<evidence type="ECO:0000313" key="4">
    <source>
        <dbReference type="EMBL" id="EEQ31812.1"/>
    </source>
</evidence>
<feature type="domain" description="RING-type" evidence="3">
    <location>
        <begin position="239"/>
        <end position="299"/>
    </location>
</feature>
<keyword evidence="1" id="KW-0479">Metal-binding</keyword>
<dbReference type="EMBL" id="DS995704">
    <property type="protein sequence ID" value="EEQ31812.1"/>
    <property type="molecule type" value="Genomic_DNA"/>
</dbReference>
<keyword evidence="5" id="KW-1185">Reference proteome</keyword>
<feature type="compositionally biased region" description="Low complexity" evidence="2">
    <location>
        <begin position="320"/>
        <end position="332"/>
    </location>
</feature>
<feature type="compositionally biased region" description="Acidic residues" evidence="2">
    <location>
        <begin position="349"/>
        <end position="377"/>
    </location>
</feature>
<feature type="region of interest" description="Disordered" evidence="2">
    <location>
        <begin position="160"/>
        <end position="199"/>
    </location>
</feature>
<organism evidence="4 5">
    <name type="scientific">Arthroderma otae (strain ATCC MYA-4605 / CBS 113480)</name>
    <name type="common">Microsporum canis</name>
    <dbReference type="NCBI Taxonomy" id="554155"/>
    <lineage>
        <taxon>Eukaryota</taxon>
        <taxon>Fungi</taxon>
        <taxon>Dikarya</taxon>
        <taxon>Ascomycota</taxon>
        <taxon>Pezizomycotina</taxon>
        <taxon>Eurotiomycetes</taxon>
        <taxon>Eurotiomycetidae</taxon>
        <taxon>Onygenales</taxon>
        <taxon>Arthrodermataceae</taxon>
        <taxon>Microsporum</taxon>
    </lineage>
</organism>
<dbReference type="HOGENOM" id="CLU_479775_0_0_1"/>
<gene>
    <name evidence="4" type="ORF">MCYG_04631</name>
</gene>
<dbReference type="PROSITE" id="PS50089">
    <property type="entry name" value="ZF_RING_2"/>
    <property type="match status" value="1"/>
</dbReference>
<dbReference type="InterPro" id="IPR001841">
    <property type="entry name" value="Znf_RING"/>
</dbReference>
<dbReference type="GO" id="GO:0061630">
    <property type="term" value="F:ubiquitin protein ligase activity"/>
    <property type="evidence" value="ECO:0007669"/>
    <property type="project" value="InterPro"/>
</dbReference>
<feature type="compositionally biased region" description="Basic and acidic residues" evidence="2">
    <location>
        <begin position="469"/>
        <end position="482"/>
    </location>
</feature>
<sequence length="568" mass="63216">MAVSLSRRPSYPVSRYNTHLTSPPTASYETPGETLADIIDVPLDYKCVGIAKTYGDRCRNPVAGANLGSASRLLQQGTLYLRNGQDVYPILEQAAPYLLCRRWHQNQAYNMVRQWYRKVTAFLQSQNDRTHIPRAVHSTPRPVLSSAPLRQRSITQYSVEEFDSSDLGTPSYRPFSSSQSSRTTSNSSDRRSFTDPSPVARARLLPAPALVPTPVRIAAPAPTPALVATRKHIKSNEDCPICKERFIPGSYDPSRPRYPGRHRIAWCKVRCGSNFHADCINEWRRQHSGLPQPNCPCCRATWVDDRDFSDPEIEEEEPEPTTARSGASGSRGQSHSNETSEASRRIETTDQESDEDTHENSDYEIDDDSSDVTNDDDEWKHVDEKIEAESIEEEEEATSDTAVGDEVTGTTEDEQQQATAVSEVDGEEPAAEPAEAEALNAGDGDKEAARDVTEAEPEPVPGATEEAEPEHSHQEEGVRQEEGEATSSEVVVVEETVERTMVDRETDPIIPDDSSGRTTTFITEAKWKETQLSVPVLLPKYVWDPTDDTHPRGYFDAIIVLLYIILAI</sequence>
<feature type="compositionally biased region" description="Acidic residues" evidence="2">
    <location>
        <begin position="310"/>
        <end position="319"/>
    </location>
</feature>
<feature type="region of interest" description="Disordered" evidence="2">
    <location>
        <begin position="1"/>
        <end position="28"/>
    </location>
</feature>
<dbReference type="VEuPathDB" id="FungiDB:MCYG_04631"/>
<feature type="compositionally biased region" description="Acidic residues" evidence="2">
    <location>
        <begin position="389"/>
        <end position="398"/>
    </location>
</feature>
<feature type="compositionally biased region" description="Polar residues" evidence="2">
    <location>
        <begin position="15"/>
        <end position="28"/>
    </location>
</feature>
<dbReference type="STRING" id="554155.C5FNV9"/>
<dbReference type="GeneID" id="9230009"/>
<dbReference type="Gene3D" id="3.30.40.10">
    <property type="entry name" value="Zinc/RING finger domain, C3HC4 (zinc finger)"/>
    <property type="match status" value="1"/>
</dbReference>
<dbReference type="InterPro" id="IPR039903">
    <property type="entry name" value="Zswim2"/>
</dbReference>
<reference evidence="5" key="1">
    <citation type="journal article" date="2012" name="MBio">
        <title>Comparative genome analysis of Trichophyton rubrum and related dermatophytes reveals candidate genes involved in infection.</title>
        <authorList>
            <person name="Martinez D.A."/>
            <person name="Oliver B.G."/>
            <person name="Graeser Y."/>
            <person name="Goldberg J.M."/>
            <person name="Li W."/>
            <person name="Martinez-Rossi N.M."/>
            <person name="Monod M."/>
            <person name="Shelest E."/>
            <person name="Barton R.C."/>
            <person name="Birch E."/>
            <person name="Brakhage A.A."/>
            <person name="Chen Z."/>
            <person name="Gurr S.J."/>
            <person name="Heiman D."/>
            <person name="Heitman J."/>
            <person name="Kosti I."/>
            <person name="Rossi A."/>
            <person name="Saif S."/>
            <person name="Samalova M."/>
            <person name="Saunders C.W."/>
            <person name="Shea T."/>
            <person name="Summerbell R.C."/>
            <person name="Xu J."/>
            <person name="Young S."/>
            <person name="Zeng Q."/>
            <person name="Birren B.W."/>
            <person name="Cuomo C.A."/>
            <person name="White T.C."/>
        </authorList>
    </citation>
    <scope>NUCLEOTIDE SEQUENCE [LARGE SCALE GENOMIC DNA]</scope>
    <source>
        <strain evidence="5">ATCC MYA-4605 / CBS 113480</strain>
    </source>
</reference>
<evidence type="ECO:0000259" key="3">
    <source>
        <dbReference type="PROSITE" id="PS50089"/>
    </source>
</evidence>
<dbReference type="PANTHER" id="PTHR21540">
    <property type="entry name" value="RING FINGER AND SWIM DOMAIN-CONTAINING PROTEIN 2"/>
    <property type="match status" value="1"/>
</dbReference>
<dbReference type="AlphaFoldDB" id="C5FNV9"/>
<evidence type="ECO:0000256" key="1">
    <source>
        <dbReference type="PROSITE-ProRule" id="PRU00175"/>
    </source>
</evidence>
<feature type="region of interest" description="Disordered" evidence="2">
    <location>
        <begin position="131"/>
        <end position="150"/>
    </location>
</feature>
<dbReference type="Proteomes" id="UP000002035">
    <property type="component" value="Unassembled WGS sequence"/>
</dbReference>
<keyword evidence="1" id="KW-0862">Zinc</keyword>
<keyword evidence="1" id="KW-0863">Zinc-finger</keyword>
<feature type="compositionally biased region" description="Basic and acidic residues" evidence="2">
    <location>
        <begin position="443"/>
        <end position="453"/>
    </location>
</feature>
<dbReference type="InterPro" id="IPR013083">
    <property type="entry name" value="Znf_RING/FYVE/PHD"/>
</dbReference>